<dbReference type="OrthoDB" id="7904253at2"/>
<dbReference type="PANTHER" id="PTHR46796">
    <property type="entry name" value="HTH-TYPE TRANSCRIPTIONAL ACTIVATOR RHAS-RELATED"/>
    <property type="match status" value="1"/>
</dbReference>
<dbReference type="Pfam" id="PF12833">
    <property type="entry name" value="HTH_18"/>
    <property type="match status" value="1"/>
</dbReference>
<gene>
    <name evidence="5" type="ORF">E8M01_22755</name>
</gene>
<proteinExistence type="predicted"/>
<evidence type="ECO:0000313" key="5">
    <source>
        <dbReference type="EMBL" id="QCI66813.1"/>
    </source>
</evidence>
<dbReference type="GO" id="GO:0043565">
    <property type="term" value="F:sequence-specific DNA binding"/>
    <property type="evidence" value="ECO:0007669"/>
    <property type="project" value="InterPro"/>
</dbReference>
<dbReference type="Gene3D" id="1.10.10.60">
    <property type="entry name" value="Homeodomain-like"/>
    <property type="match status" value="1"/>
</dbReference>
<keyword evidence="6" id="KW-1185">Reference proteome</keyword>
<dbReference type="PRINTS" id="PR00032">
    <property type="entry name" value="HTHARAC"/>
</dbReference>
<dbReference type="InterPro" id="IPR050204">
    <property type="entry name" value="AraC_XylS_family_regulators"/>
</dbReference>
<evidence type="ECO:0000313" key="6">
    <source>
        <dbReference type="Proteomes" id="UP000298781"/>
    </source>
</evidence>
<keyword evidence="2" id="KW-0238">DNA-binding</keyword>
<dbReference type="AlphaFoldDB" id="A0A4D7B7E2"/>
<accession>A0A4D7B7E2</accession>
<dbReference type="SUPFAM" id="SSF46689">
    <property type="entry name" value="Homeodomain-like"/>
    <property type="match status" value="1"/>
</dbReference>
<evidence type="ECO:0000256" key="1">
    <source>
        <dbReference type="ARBA" id="ARBA00023015"/>
    </source>
</evidence>
<dbReference type="SMART" id="SM00342">
    <property type="entry name" value="HTH_ARAC"/>
    <property type="match status" value="1"/>
</dbReference>
<keyword evidence="3" id="KW-0804">Transcription</keyword>
<dbReference type="KEGG" id="pstg:E8M01_22755"/>
<evidence type="ECO:0000256" key="3">
    <source>
        <dbReference type="ARBA" id="ARBA00023163"/>
    </source>
</evidence>
<dbReference type="PROSITE" id="PS01124">
    <property type="entry name" value="HTH_ARAC_FAMILY_2"/>
    <property type="match status" value="1"/>
</dbReference>
<reference evidence="5 6" key="1">
    <citation type="submission" date="2019-04" db="EMBL/GenBank/DDBJ databases">
        <title>Phreatobacter aquaticus sp. nov.</title>
        <authorList>
            <person name="Choi A."/>
        </authorList>
    </citation>
    <scope>NUCLEOTIDE SEQUENCE [LARGE SCALE GENOMIC DNA]</scope>
    <source>
        <strain evidence="5 6">KCTC 52518</strain>
    </source>
</reference>
<protein>
    <submittedName>
        <fullName evidence="5">Helix-turn-helix transcriptional regulator</fullName>
    </submittedName>
</protein>
<dbReference type="InterPro" id="IPR020449">
    <property type="entry name" value="Tscrpt_reg_AraC-type_HTH"/>
</dbReference>
<name>A0A4D7B7E2_9HYPH</name>
<dbReference type="EMBL" id="CP039690">
    <property type="protein sequence ID" value="QCI66813.1"/>
    <property type="molecule type" value="Genomic_DNA"/>
</dbReference>
<evidence type="ECO:0000259" key="4">
    <source>
        <dbReference type="PROSITE" id="PS01124"/>
    </source>
</evidence>
<keyword evidence="1" id="KW-0805">Transcription regulation</keyword>
<dbReference type="InterPro" id="IPR018060">
    <property type="entry name" value="HTH_AraC"/>
</dbReference>
<organism evidence="5 6">
    <name type="scientific">Phreatobacter stygius</name>
    <dbReference type="NCBI Taxonomy" id="1940610"/>
    <lineage>
        <taxon>Bacteria</taxon>
        <taxon>Pseudomonadati</taxon>
        <taxon>Pseudomonadota</taxon>
        <taxon>Alphaproteobacteria</taxon>
        <taxon>Hyphomicrobiales</taxon>
        <taxon>Phreatobacteraceae</taxon>
        <taxon>Phreatobacter</taxon>
    </lineage>
</organism>
<dbReference type="InterPro" id="IPR009057">
    <property type="entry name" value="Homeodomain-like_sf"/>
</dbReference>
<sequence length="326" mass="35802">MDVPGMLRITTDDIPAADRFAHWREERGKAVFGVTIELDPASRNDFRASIAACPVGEASFVDMHVGHLEASYHVARTEADIARIPIDSLCIWRLVDGAGRLQSGHDDDLVLAGSLAIGYTDLPYANIAAPRQGFHCQFVKIPLAAHRHLSGKTDLVARPLGNEPGLNALLNSYFDAFVAQAPHLSGAKADLAIETLVQLALMARGDKRSPEDGRAAISEALLERARDRIKAHLHRADLSPALVAAMLGMSVRRLHQLFEPTGETFSRYVFAERLARARLMLVMQPAESIAHVGYHCGFDSLSTFHRGFRAAYGVSPGEFRHQRQRD</sequence>
<dbReference type="PANTHER" id="PTHR46796:SF6">
    <property type="entry name" value="ARAC SUBFAMILY"/>
    <property type="match status" value="1"/>
</dbReference>
<dbReference type="GO" id="GO:0003700">
    <property type="term" value="F:DNA-binding transcription factor activity"/>
    <property type="evidence" value="ECO:0007669"/>
    <property type="project" value="InterPro"/>
</dbReference>
<feature type="domain" description="HTH araC/xylS-type" evidence="4">
    <location>
        <begin position="223"/>
        <end position="322"/>
    </location>
</feature>
<evidence type="ECO:0000256" key="2">
    <source>
        <dbReference type="ARBA" id="ARBA00023125"/>
    </source>
</evidence>
<dbReference type="Proteomes" id="UP000298781">
    <property type="component" value="Chromosome"/>
</dbReference>